<evidence type="ECO:0000313" key="2">
    <source>
        <dbReference type="Proteomes" id="UP000251251"/>
    </source>
</evidence>
<evidence type="ECO:0000313" key="1">
    <source>
        <dbReference type="EMBL" id="ARQ94853.1"/>
    </source>
</evidence>
<organism evidence="1 2">
    <name type="scientific">Lactococcus phage PLgW-1</name>
    <dbReference type="NCBI Taxonomy" id="1983536"/>
    <lineage>
        <taxon>Viruses</taxon>
        <taxon>Duplodnaviria</taxon>
        <taxon>Heunggongvirae</taxon>
        <taxon>Uroviricota</taxon>
        <taxon>Caudoviricetes</taxon>
        <taxon>Uwajimavirus</taxon>
        <taxon>Uwajimavirus PLgW1</taxon>
    </lineage>
</organism>
<reference evidence="1" key="1">
    <citation type="submission" date="2017-04" db="EMBL/GenBank/DDBJ databases">
        <title>Genome sequence and comparative analysis of three virulent Lactococcus garvieae phages, novel phages with genome architecture linking the 936 group phages of Lactococcus lactis.</title>
        <authorList>
            <person name="Hoai T.D."/>
            <person name="Nishiki I."/>
            <person name="Yoshida T."/>
            <person name="Nakai T."/>
        </authorList>
    </citation>
    <scope>NUCLEOTIDE SEQUENCE [LARGE SCALE GENOMIC DNA]</scope>
</reference>
<accession>A0A2Z2GNG2</accession>
<gene>
    <name evidence="1" type="ORF">PLgW1_42</name>
</gene>
<name>A0A2Z2GNG2_9CAUD</name>
<protein>
    <submittedName>
        <fullName evidence="1">Uncharacterized protein</fullName>
    </submittedName>
</protein>
<dbReference type="Proteomes" id="UP000251251">
    <property type="component" value="Segment"/>
</dbReference>
<proteinExistence type="predicted"/>
<sequence length="63" mass="7165">MSNNTWVVIQNTKTKLFIAVEAIDSYALLTTNEELIRTNLTKAQALQKAKTMNEILDRAKEIL</sequence>
<dbReference type="EMBL" id="KY888143">
    <property type="protein sequence ID" value="ARQ94853.1"/>
    <property type="molecule type" value="Genomic_DNA"/>
</dbReference>
<keyword evidence="2" id="KW-1185">Reference proteome</keyword>